<name>A0A238D6Z7_THIDL</name>
<feature type="region of interest" description="Disordered" evidence="1">
    <location>
        <begin position="76"/>
        <end position="96"/>
    </location>
</feature>
<sequence length="113" mass="12993">MKIELSAIRPSPLGREPGAGRVLKPEQEEQTRRTMIDKRPEQLRMDFCPGSRAAVDLLIERQHGIKRPCARWASTWHGGDLPPQKPIKKAYEQPTDTSLIHRRALPRRITRPI</sequence>
<dbReference type="EMBL" id="FLMQ01000056">
    <property type="protein sequence ID" value="SBP89118.1"/>
    <property type="molecule type" value="Genomic_DNA"/>
</dbReference>
<feature type="region of interest" description="Disordered" evidence="1">
    <location>
        <begin position="1"/>
        <end position="33"/>
    </location>
</feature>
<proteinExistence type="predicted"/>
<keyword evidence="3" id="KW-1185">Reference proteome</keyword>
<dbReference type="AlphaFoldDB" id="A0A238D6Z7"/>
<protein>
    <recommendedName>
        <fullName evidence="4">Transposase</fullName>
    </recommendedName>
</protein>
<evidence type="ECO:0000256" key="1">
    <source>
        <dbReference type="SAM" id="MobiDB-lite"/>
    </source>
</evidence>
<gene>
    <name evidence="2" type="ORF">THIARS_70738</name>
</gene>
<accession>A0A238D6Z7</accession>
<evidence type="ECO:0000313" key="2">
    <source>
        <dbReference type="EMBL" id="SBP89118.1"/>
    </source>
</evidence>
<reference evidence="2 3" key="1">
    <citation type="submission" date="2016-06" db="EMBL/GenBank/DDBJ databases">
        <authorList>
            <person name="Kjaerup R.B."/>
            <person name="Dalgaard T.S."/>
            <person name="Juul-Madsen H.R."/>
        </authorList>
    </citation>
    <scope>NUCLEOTIDE SEQUENCE [LARGE SCALE GENOMIC DNA]</scope>
    <source>
        <strain evidence="2 3">DSM 16361</strain>
    </source>
</reference>
<feature type="compositionally biased region" description="Basic and acidic residues" evidence="1">
    <location>
        <begin position="23"/>
        <end position="33"/>
    </location>
</feature>
<dbReference type="Proteomes" id="UP000214566">
    <property type="component" value="Unassembled WGS sequence"/>
</dbReference>
<evidence type="ECO:0000313" key="3">
    <source>
        <dbReference type="Proteomes" id="UP000214566"/>
    </source>
</evidence>
<evidence type="ECO:0008006" key="4">
    <source>
        <dbReference type="Google" id="ProtNLM"/>
    </source>
</evidence>
<organism evidence="2 3">
    <name type="scientific">Thiomonas delicata</name>
    <name type="common">Thiomonas cuprina</name>
    <dbReference type="NCBI Taxonomy" id="364030"/>
    <lineage>
        <taxon>Bacteria</taxon>
        <taxon>Pseudomonadati</taxon>
        <taxon>Pseudomonadota</taxon>
        <taxon>Betaproteobacteria</taxon>
        <taxon>Burkholderiales</taxon>
        <taxon>Thiomonas</taxon>
    </lineage>
</organism>